<keyword evidence="3" id="KW-1185">Reference proteome</keyword>
<proteinExistence type="predicted"/>
<protein>
    <recommendedName>
        <fullName evidence="4">Cell wall protein</fullName>
    </recommendedName>
</protein>
<dbReference type="Pfam" id="PF12296">
    <property type="entry name" value="HsbA"/>
    <property type="match status" value="1"/>
</dbReference>
<evidence type="ECO:0008006" key="4">
    <source>
        <dbReference type="Google" id="ProtNLM"/>
    </source>
</evidence>
<sequence length="180" mass="19011">MVAIKNLFNALLATALISGTNALPAPEAIGDVVDTLNVAATNYDHLHNAVKAFNGQAAQYAAITNNEAAVEASVQRAIDAAHATLPLSDEDSKFVMQALAKPYPEFMGKLLGDIVAKKPQVNQVGKKGDMLRILNKLSVLSAELPDALGEKVDAKDAELIKGGEKWVQGLFGAAIKAYTQ</sequence>
<feature type="chain" id="PRO_5017431348" description="Cell wall protein" evidence="1">
    <location>
        <begin position="23"/>
        <end position="180"/>
    </location>
</feature>
<dbReference type="GeneID" id="38123743"/>
<dbReference type="Gene3D" id="1.20.1280.140">
    <property type="match status" value="1"/>
</dbReference>
<dbReference type="PANTHER" id="PTHR38123:SF1">
    <property type="entry name" value="HYDROPHOBIC SURFACE BINDING PROTEIN"/>
    <property type="match status" value="1"/>
</dbReference>
<evidence type="ECO:0000313" key="3">
    <source>
        <dbReference type="Proteomes" id="UP000215305"/>
    </source>
</evidence>
<organism evidence="2 3">
    <name type="scientific">Aspergillus thermomutatus</name>
    <name type="common">Neosartorya pseudofischeri</name>
    <dbReference type="NCBI Taxonomy" id="41047"/>
    <lineage>
        <taxon>Eukaryota</taxon>
        <taxon>Fungi</taxon>
        <taxon>Dikarya</taxon>
        <taxon>Ascomycota</taxon>
        <taxon>Pezizomycotina</taxon>
        <taxon>Eurotiomycetes</taxon>
        <taxon>Eurotiomycetidae</taxon>
        <taxon>Eurotiales</taxon>
        <taxon>Aspergillaceae</taxon>
        <taxon>Aspergillus</taxon>
        <taxon>Aspergillus subgen. Fumigati</taxon>
    </lineage>
</organism>
<dbReference type="RefSeq" id="XP_026618314.1">
    <property type="nucleotide sequence ID" value="XM_026755388.1"/>
</dbReference>
<name>A0A397HU27_ASPTH</name>
<dbReference type="Proteomes" id="UP000215305">
    <property type="component" value="Unassembled WGS sequence"/>
</dbReference>
<evidence type="ECO:0000313" key="2">
    <source>
        <dbReference type="EMBL" id="RHZ66711.1"/>
    </source>
</evidence>
<reference evidence="2" key="1">
    <citation type="submission" date="2018-08" db="EMBL/GenBank/DDBJ databases">
        <title>Draft genome sequence of azole-resistant Aspergillus thermomutatus (Neosartorya pseudofischeri) strain HMR AF 39, isolated from a human nasal aspirate.</title>
        <authorList>
            <person name="Parent-Michaud M."/>
            <person name="Dufresne P.J."/>
            <person name="Fournier E."/>
            <person name="Martineau C."/>
            <person name="Moreira S."/>
            <person name="Perkins V."/>
            <person name="De Repentigny L."/>
            <person name="Dufresne S.F."/>
        </authorList>
    </citation>
    <scope>NUCLEOTIDE SEQUENCE [LARGE SCALE GENOMIC DNA]</scope>
    <source>
        <strain evidence="2">HMR AF 39</strain>
    </source>
</reference>
<evidence type="ECO:0000256" key="1">
    <source>
        <dbReference type="SAM" id="SignalP"/>
    </source>
</evidence>
<dbReference type="AlphaFoldDB" id="A0A397HU27"/>
<dbReference type="VEuPathDB" id="FungiDB:CDV56_101769"/>
<dbReference type="EMBL" id="NKHU02000010">
    <property type="protein sequence ID" value="RHZ66711.1"/>
    <property type="molecule type" value="Genomic_DNA"/>
</dbReference>
<comment type="caution">
    <text evidence="2">The sequence shown here is derived from an EMBL/GenBank/DDBJ whole genome shotgun (WGS) entry which is preliminary data.</text>
</comment>
<keyword evidence="1" id="KW-0732">Signal</keyword>
<gene>
    <name evidence="2" type="ORF">CDV56_101769</name>
</gene>
<dbReference type="GO" id="GO:0005576">
    <property type="term" value="C:extracellular region"/>
    <property type="evidence" value="ECO:0007669"/>
    <property type="project" value="TreeGrafter"/>
</dbReference>
<dbReference type="OrthoDB" id="4492297at2759"/>
<dbReference type="PANTHER" id="PTHR38123">
    <property type="entry name" value="CELL WALL SERINE-THREONINE-RICH GALACTOMANNOPROTEIN MP1 (AFU_ORTHOLOGUE AFUA_4G03240)"/>
    <property type="match status" value="1"/>
</dbReference>
<dbReference type="InterPro" id="IPR021054">
    <property type="entry name" value="Cell_wall_mannoprotein_1"/>
</dbReference>
<feature type="signal peptide" evidence="1">
    <location>
        <begin position="1"/>
        <end position="22"/>
    </location>
</feature>
<accession>A0A397HU27</accession>